<evidence type="ECO:0000256" key="2">
    <source>
        <dbReference type="ARBA" id="ARBA00023130"/>
    </source>
</evidence>
<dbReference type="PROSITE" id="PS50835">
    <property type="entry name" value="IG_LIKE"/>
    <property type="match status" value="1"/>
</dbReference>
<dbReference type="Pfam" id="PF07686">
    <property type="entry name" value="V-set"/>
    <property type="match status" value="1"/>
</dbReference>
<dbReference type="Ensembl" id="ENSLLET00000042622.1">
    <property type="protein sequence ID" value="ENSLLEP00000040966.1"/>
    <property type="gene ID" value="ENSLLEG00000026069.1"/>
</dbReference>
<accession>A0A8C5QSM5</accession>
<dbReference type="InterPro" id="IPR013783">
    <property type="entry name" value="Ig-like_fold"/>
</dbReference>
<dbReference type="SMART" id="SM00406">
    <property type="entry name" value="IGv"/>
    <property type="match status" value="1"/>
</dbReference>
<evidence type="ECO:0000259" key="6">
    <source>
        <dbReference type="PROSITE" id="PS50835"/>
    </source>
</evidence>
<dbReference type="AlphaFoldDB" id="A0A8C5QSM5"/>
<keyword evidence="4" id="KW-0393">Immunoglobulin domain</keyword>
<evidence type="ECO:0000256" key="5">
    <source>
        <dbReference type="ARBA" id="ARBA00043266"/>
    </source>
</evidence>
<feature type="domain" description="Ig-like" evidence="6">
    <location>
        <begin position="37"/>
        <end position="107"/>
    </location>
</feature>
<evidence type="ECO:0000256" key="3">
    <source>
        <dbReference type="ARBA" id="ARBA00023170"/>
    </source>
</evidence>
<sequence length="123" mass="14260">YEKNITYIQKWFSVIDHRSCTLNSNLRSSKVQKEDKTLTCSYTSNTYYCIAWYKNSPYSAMQFVIWSCGSPRENGRFIATGYSTSARLTISRLELSDAAVYYCAVEHCDNIHCTALQNLHYFC</sequence>
<dbReference type="InterPro" id="IPR013106">
    <property type="entry name" value="Ig_V-set"/>
</dbReference>
<keyword evidence="1" id="KW-0732">Signal</keyword>
<keyword evidence="5" id="KW-1279">T cell receptor</keyword>
<dbReference type="SMART" id="SM00409">
    <property type="entry name" value="IG"/>
    <property type="match status" value="1"/>
</dbReference>
<dbReference type="InterPro" id="IPR051287">
    <property type="entry name" value="TCR_variable_region"/>
</dbReference>
<dbReference type="SUPFAM" id="SSF48726">
    <property type="entry name" value="Immunoglobulin"/>
    <property type="match status" value="1"/>
</dbReference>
<evidence type="ECO:0000313" key="7">
    <source>
        <dbReference type="Ensembl" id="ENSLLEP00000040966.1"/>
    </source>
</evidence>
<dbReference type="PANTHER" id="PTHR19367:SF18">
    <property type="entry name" value="T CELL RECEPTOR ALPHA VARIABLE 16"/>
    <property type="match status" value="1"/>
</dbReference>
<evidence type="ECO:0000313" key="8">
    <source>
        <dbReference type="Proteomes" id="UP000694569"/>
    </source>
</evidence>
<evidence type="ECO:0000256" key="4">
    <source>
        <dbReference type="ARBA" id="ARBA00023319"/>
    </source>
</evidence>
<dbReference type="Gene3D" id="2.60.40.10">
    <property type="entry name" value="Immunoglobulins"/>
    <property type="match status" value="1"/>
</dbReference>
<name>A0A8C5QSM5_9ANUR</name>
<organism evidence="7 8">
    <name type="scientific">Leptobrachium leishanense</name>
    <name type="common">Leishan spiny toad</name>
    <dbReference type="NCBI Taxonomy" id="445787"/>
    <lineage>
        <taxon>Eukaryota</taxon>
        <taxon>Metazoa</taxon>
        <taxon>Chordata</taxon>
        <taxon>Craniata</taxon>
        <taxon>Vertebrata</taxon>
        <taxon>Euteleostomi</taxon>
        <taxon>Amphibia</taxon>
        <taxon>Batrachia</taxon>
        <taxon>Anura</taxon>
        <taxon>Pelobatoidea</taxon>
        <taxon>Megophryidae</taxon>
        <taxon>Leptobrachium</taxon>
    </lineage>
</organism>
<evidence type="ECO:0000256" key="1">
    <source>
        <dbReference type="ARBA" id="ARBA00022729"/>
    </source>
</evidence>
<reference evidence="7" key="1">
    <citation type="submission" date="2025-08" db="UniProtKB">
        <authorList>
            <consortium name="Ensembl"/>
        </authorList>
    </citation>
    <scope>IDENTIFICATION</scope>
</reference>
<dbReference type="GO" id="GO:0002250">
    <property type="term" value="P:adaptive immune response"/>
    <property type="evidence" value="ECO:0007669"/>
    <property type="project" value="UniProtKB-KW"/>
</dbReference>
<dbReference type="GO" id="GO:0042101">
    <property type="term" value="C:T cell receptor complex"/>
    <property type="evidence" value="ECO:0007669"/>
    <property type="project" value="UniProtKB-KW"/>
</dbReference>
<dbReference type="InterPro" id="IPR003599">
    <property type="entry name" value="Ig_sub"/>
</dbReference>
<keyword evidence="2" id="KW-1064">Adaptive immunity</keyword>
<dbReference type="Proteomes" id="UP000694569">
    <property type="component" value="Unplaced"/>
</dbReference>
<keyword evidence="5" id="KW-0391">Immunity</keyword>
<dbReference type="InterPro" id="IPR007110">
    <property type="entry name" value="Ig-like_dom"/>
</dbReference>
<proteinExistence type="predicted"/>
<dbReference type="InterPro" id="IPR036179">
    <property type="entry name" value="Ig-like_dom_sf"/>
</dbReference>
<dbReference type="PANTHER" id="PTHR19367">
    <property type="entry name" value="T-CELL RECEPTOR ALPHA CHAIN V REGION"/>
    <property type="match status" value="1"/>
</dbReference>
<reference evidence="7" key="2">
    <citation type="submission" date="2025-09" db="UniProtKB">
        <authorList>
            <consortium name="Ensembl"/>
        </authorList>
    </citation>
    <scope>IDENTIFICATION</scope>
</reference>
<keyword evidence="3" id="KW-0675">Receptor</keyword>
<keyword evidence="8" id="KW-1185">Reference proteome</keyword>
<dbReference type="OrthoDB" id="8947657at2759"/>
<protein>
    <recommendedName>
        <fullName evidence="6">Ig-like domain-containing protein</fullName>
    </recommendedName>
</protein>